<dbReference type="PROSITE" id="PS01031">
    <property type="entry name" value="SHSP"/>
    <property type="match status" value="1"/>
</dbReference>
<dbReference type="CDD" id="cd06464">
    <property type="entry name" value="ACD_sHsps-like"/>
    <property type="match status" value="1"/>
</dbReference>
<evidence type="ECO:0000259" key="4">
    <source>
        <dbReference type="PROSITE" id="PS01031"/>
    </source>
</evidence>
<name>A0ABS7TJ28_9BACT</name>
<dbReference type="InterPro" id="IPR031107">
    <property type="entry name" value="Small_HSP"/>
</dbReference>
<evidence type="ECO:0000256" key="3">
    <source>
        <dbReference type="SAM" id="MobiDB-lite"/>
    </source>
</evidence>
<evidence type="ECO:0000256" key="2">
    <source>
        <dbReference type="RuleBase" id="RU003616"/>
    </source>
</evidence>
<evidence type="ECO:0000256" key="1">
    <source>
        <dbReference type="PROSITE-ProRule" id="PRU00285"/>
    </source>
</evidence>
<proteinExistence type="inferred from homology"/>
<gene>
    <name evidence="5" type="ORF">K7C98_03140</name>
</gene>
<feature type="compositionally biased region" description="Polar residues" evidence="3">
    <location>
        <begin position="8"/>
        <end position="20"/>
    </location>
</feature>
<evidence type="ECO:0000313" key="5">
    <source>
        <dbReference type="EMBL" id="MBZ5708238.1"/>
    </source>
</evidence>
<sequence>MSLLPWKRQQSQNVPVTTQMSPLQQDMQRVFDRFFGRLPMFGLEPFGNVGNVMGNVIGNLNYPAISVSDCGEDVLVRAEVPGLEPKDVEISVEGNILTLRGEKREEIRDEKENFFYHERSFGSFIRRIELPCHVNSEKAEAHLEKGVLSLTLPKIAGESCKTIKVQES</sequence>
<comment type="caution">
    <text evidence="5">The sequence shown here is derived from an EMBL/GenBank/DDBJ whole genome shotgun (WGS) entry which is preliminary data.</text>
</comment>
<dbReference type="Pfam" id="PF00011">
    <property type="entry name" value="HSP20"/>
    <property type="match status" value="1"/>
</dbReference>
<organism evidence="5 6">
    <name type="scientific">Nannocystis pusilla</name>
    <dbReference type="NCBI Taxonomy" id="889268"/>
    <lineage>
        <taxon>Bacteria</taxon>
        <taxon>Pseudomonadati</taxon>
        <taxon>Myxococcota</taxon>
        <taxon>Polyangia</taxon>
        <taxon>Nannocystales</taxon>
        <taxon>Nannocystaceae</taxon>
        <taxon>Nannocystis</taxon>
    </lineage>
</organism>
<reference evidence="5" key="1">
    <citation type="submission" date="2021-08" db="EMBL/GenBank/DDBJ databases">
        <authorList>
            <person name="Stevens D.C."/>
        </authorList>
    </citation>
    <scope>NUCLEOTIDE SEQUENCE</scope>
    <source>
        <strain evidence="5">DSM 53165</strain>
    </source>
</reference>
<protein>
    <submittedName>
        <fullName evidence="5">Hsp20/alpha crystallin family protein</fullName>
    </submittedName>
</protein>
<accession>A0ABS7TJ28</accession>
<dbReference type="Proteomes" id="UP001139031">
    <property type="component" value="Unassembled WGS sequence"/>
</dbReference>
<evidence type="ECO:0000313" key="6">
    <source>
        <dbReference type="Proteomes" id="UP001139031"/>
    </source>
</evidence>
<dbReference type="RefSeq" id="WP_224189989.1">
    <property type="nucleotide sequence ID" value="NZ_JAIRAU010000001.1"/>
</dbReference>
<feature type="domain" description="SHSP" evidence="4">
    <location>
        <begin position="56"/>
        <end position="168"/>
    </location>
</feature>
<keyword evidence="6" id="KW-1185">Reference proteome</keyword>
<dbReference type="InterPro" id="IPR002068">
    <property type="entry name" value="A-crystallin/Hsp20_dom"/>
</dbReference>
<dbReference type="SUPFAM" id="SSF49764">
    <property type="entry name" value="HSP20-like chaperones"/>
    <property type="match status" value="1"/>
</dbReference>
<comment type="similarity">
    <text evidence="1 2">Belongs to the small heat shock protein (HSP20) family.</text>
</comment>
<dbReference type="InterPro" id="IPR008978">
    <property type="entry name" value="HSP20-like_chaperone"/>
</dbReference>
<feature type="region of interest" description="Disordered" evidence="3">
    <location>
        <begin position="1"/>
        <end position="20"/>
    </location>
</feature>
<dbReference type="EMBL" id="JAIRAU010000001">
    <property type="protein sequence ID" value="MBZ5708238.1"/>
    <property type="molecule type" value="Genomic_DNA"/>
</dbReference>
<dbReference type="Gene3D" id="2.60.40.790">
    <property type="match status" value="1"/>
</dbReference>
<dbReference type="PANTHER" id="PTHR11527">
    <property type="entry name" value="HEAT-SHOCK PROTEIN 20 FAMILY MEMBER"/>
    <property type="match status" value="1"/>
</dbReference>